<reference evidence="2 3" key="1">
    <citation type="submission" date="2021-06" db="EMBL/GenBank/DDBJ databases">
        <authorList>
            <person name="Kallberg Y."/>
            <person name="Tangrot J."/>
            <person name="Rosling A."/>
        </authorList>
    </citation>
    <scope>NUCLEOTIDE SEQUENCE [LARGE SCALE GENOMIC DNA]</scope>
    <source>
        <strain evidence="2 3">120-4 pot B 10/14</strain>
    </source>
</reference>
<proteinExistence type="predicted"/>
<feature type="region of interest" description="Disordered" evidence="1">
    <location>
        <begin position="1"/>
        <end position="25"/>
    </location>
</feature>
<dbReference type="EMBL" id="CAJVQB010025107">
    <property type="protein sequence ID" value="CAG8805600.1"/>
    <property type="molecule type" value="Genomic_DNA"/>
</dbReference>
<comment type="caution">
    <text evidence="2">The sequence shown here is derived from an EMBL/GenBank/DDBJ whole genome shotgun (WGS) entry which is preliminary data.</text>
</comment>
<evidence type="ECO:0000256" key="1">
    <source>
        <dbReference type="SAM" id="MobiDB-lite"/>
    </source>
</evidence>
<keyword evidence="3" id="KW-1185">Reference proteome</keyword>
<protein>
    <submittedName>
        <fullName evidence="2">32742_t:CDS:1</fullName>
    </submittedName>
</protein>
<feature type="non-terminal residue" evidence="2">
    <location>
        <position position="136"/>
    </location>
</feature>
<evidence type="ECO:0000313" key="2">
    <source>
        <dbReference type="EMBL" id="CAG8805600.1"/>
    </source>
</evidence>
<gene>
    <name evidence="2" type="ORF">GMARGA_LOCUS24126</name>
</gene>
<dbReference type="Proteomes" id="UP000789901">
    <property type="component" value="Unassembled WGS sequence"/>
</dbReference>
<sequence length="136" mass="15755">MSEVPQEASENIQAPELAPSDKRITGRTEQLNLKVSREFKKKLKIMAAEEDCLTTEIMEKALECYEKHRKTIKPELKVKESFPEKLAVSTKEKLTNQSLNEQFFNTCSFYLEENATLCGKPIFDKKKQLCRSHNKQ</sequence>
<accession>A0ABN7VY72</accession>
<name>A0ABN7VY72_GIGMA</name>
<evidence type="ECO:0000313" key="3">
    <source>
        <dbReference type="Proteomes" id="UP000789901"/>
    </source>
</evidence>
<organism evidence="2 3">
    <name type="scientific">Gigaspora margarita</name>
    <dbReference type="NCBI Taxonomy" id="4874"/>
    <lineage>
        <taxon>Eukaryota</taxon>
        <taxon>Fungi</taxon>
        <taxon>Fungi incertae sedis</taxon>
        <taxon>Mucoromycota</taxon>
        <taxon>Glomeromycotina</taxon>
        <taxon>Glomeromycetes</taxon>
        <taxon>Diversisporales</taxon>
        <taxon>Gigasporaceae</taxon>
        <taxon>Gigaspora</taxon>
    </lineage>
</organism>